<dbReference type="EMBL" id="JAUSUZ010000001">
    <property type="protein sequence ID" value="MDQ0365894.1"/>
    <property type="molecule type" value="Genomic_DNA"/>
</dbReference>
<dbReference type="Gene3D" id="1.10.260.40">
    <property type="entry name" value="lambda repressor-like DNA-binding domains"/>
    <property type="match status" value="1"/>
</dbReference>
<protein>
    <submittedName>
        <fullName evidence="2">Transcriptional regulator with XRE-family HTH domain</fullName>
    </submittedName>
</protein>
<keyword evidence="3" id="KW-1185">Reference proteome</keyword>
<dbReference type="SUPFAM" id="SSF47413">
    <property type="entry name" value="lambda repressor-like DNA-binding domains"/>
    <property type="match status" value="1"/>
</dbReference>
<dbReference type="RefSeq" id="WP_307238819.1">
    <property type="nucleotide sequence ID" value="NZ_JAUSUZ010000001.1"/>
</dbReference>
<dbReference type="InterPro" id="IPR001387">
    <property type="entry name" value="Cro/C1-type_HTH"/>
</dbReference>
<accession>A0AAE3VZ71</accession>
<feature type="region of interest" description="Disordered" evidence="1">
    <location>
        <begin position="92"/>
        <end position="113"/>
    </location>
</feature>
<dbReference type="Proteomes" id="UP001240236">
    <property type="component" value="Unassembled WGS sequence"/>
</dbReference>
<proteinExistence type="predicted"/>
<organism evidence="2 3">
    <name type="scientific">Catenuloplanes indicus</name>
    <dbReference type="NCBI Taxonomy" id="137267"/>
    <lineage>
        <taxon>Bacteria</taxon>
        <taxon>Bacillati</taxon>
        <taxon>Actinomycetota</taxon>
        <taxon>Actinomycetes</taxon>
        <taxon>Micromonosporales</taxon>
        <taxon>Micromonosporaceae</taxon>
        <taxon>Catenuloplanes</taxon>
    </lineage>
</organism>
<evidence type="ECO:0000313" key="2">
    <source>
        <dbReference type="EMBL" id="MDQ0365894.1"/>
    </source>
</evidence>
<reference evidence="2 3" key="1">
    <citation type="submission" date="2023-07" db="EMBL/GenBank/DDBJ databases">
        <title>Sequencing the genomes of 1000 actinobacteria strains.</title>
        <authorList>
            <person name="Klenk H.-P."/>
        </authorList>
    </citation>
    <scope>NUCLEOTIDE SEQUENCE [LARGE SCALE GENOMIC DNA]</scope>
    <source>
        <strain evidence="2 3">DSM 44709</strain>
    </source>
</reference>
<dbReference type="GO" id="GO:0003677">
    <property type="term" value="F:DNA binding"/>
    <property type="evidence" value="ECO:0007669"/>
    <property type="project" value="InterPro"/>
</dbReference>
<comment type="caution">
    <text evidence="2">The sequence shown here is derived from an EMBL/GenBank/DDBJ whole genome shotgun (WGS) entry which is preliminary data.</text>
</comment>
<evidence type="ECO:0000256" key="1">
    <source>
        <dbReference type="SAM" id="MobiDB-lite"/>
    </source>
</evidence>
<sequence>MSMFDPPPDTRPLGPLLTALRRGLGWSQDRVAEQLCAASGRHTITRNEISRWERAERVPSAFWRRWLATVLGADPADLARSAAAVRRALPARPGPAAALPGRAAAHPAGPAAAPAAETARLRRAAHAWLATPSGADVPAARAAPALTRRLLRLAGTVVTAPGAAGPAGLPGLRRLDDLVGGADLAGTLGRRLITAHAEPGPAGVAGLTSVAEGAQLLGWVAADAGRWRTAVAAHRVALQAAHAAGARPLAGYVLSSASHLLTEAGDPATGLLLARTAWSGAARSGGATGRALLLHRAALACALSGRHREADVALAAARRAADRADPGHDPAWLYWLTPEELAGMTGRCQAALGRPMRAVGPLLLAARAAPGPRTAALHRTWLARALADGGDVERACAAGSAALHDAIRAGSVRAAIQVRRLQSRLCAHAPHPAARRHRDEFAAAHDLLADVRPAA</sequence>
<dbReference type="InterPro" id="IPR010982">
    <property type="entry name" value="Lambda_DNA-bd_dom_sf"/>
</dbReference>
<dbReference type="AlphaFoldDB" id="A0AAE3VZ71"/>
<gene>
    <name evidence="2" type="ORF">J2S42_002563</name>
</gene>
<dbReference type="CDD" id="cd00093">
    <property type="entry name" value="HTH_XRE"/>
    <property type="match status" value="1"/>
</dbReference>
<evidence type="ECO:0000313" key="3">
    <source>
        <dbReference type="Proteomes" id="UP001240236"/>
    </source>
</evidence>
<name>A0AAE3VZ71_9ACTN</name>